<dbReference type="InterPro" id="IPR027417">
    <property type="entry name" value="P-loop_NTPase"/>
</dbReference>
<dbReference type="PANTHER" id="PTHR46743">
    <property type="entry name" value="TEICHOIC ACIDS EXPORT ATP-BINDING PROTEIN TAGH"/>
    <property type="match status" value="1"/>
</dbReference>
<keyword evidence="3" id="KW-1003">Cell membrane</keyword>
<keyword evidence="12" id="KW-1185">Reference proteome</keyword>
<dbReference type="GO" id="GO:0140359">
    <property type="term" value="F:ABC-type transporter activity"/>
    <property type="evidence" value="ECO:0007669"/>
    <property type="project" value="InterPro"/>
</dbReference>
<dbReference type="Pfam" id="PF01476">
    <property type="entry name" value="LysM"/>
    <property type="match status" value="1"/>
</dbReference>
<dbReference type="Gene3D" id="3.10.350.10">
    <property type="entry name" value="LysM domain"/>
    <property type="match status" value="1"/>
</dbReference>
<dbReference type="EMBL" id="AJAT01000008">
    <property type="protein sequence ID" value="EOL47552.1"/>
    <property type="molecule type" value="Genomic_DNA"/>
</dbReference>
<dbReference type="HOGENOM" id="CLU_000604_101_8_9"/>
<evidence type="ECO:0000256" key="5">
    <source>
        <dbReference type="ARBA" id="ARBA00022840"/>
    </source>
</evidence>
<dbReference type="InterPro" id="IPR003439">
    <property type="entry name" value="ABC_transporter-like_ATP-bd"/>
</dbReference>
<dbReference type="NCBIfam" id="NF010066">
    <property type="entry name" value="PRK13546.1"/>
    <property type="match status" value="1"/>
</dbReference>
<keyword evidence="5" id="KW-0067">ATP-binding</keyword>
<comment type="caution">
    <text evidence="11">The sequence shown here is derived from an EMBL/GenBank/DDBJ whole genome shotgun (WGS) entry which is preliminary data.</text>
</comment>
<dbReference type="CDD" id="cd00118">
    <property type="entry name" value="LysM"/>
    <property type="match status" value="1"/>
</dbReference>
<name>R3WJE4_9ENTE</name>
<evidence type="ECO:0000256" key="1">
    <source>
        <dbReference type="ARBA" id="ARBA00005417"/>
    </source>
</evidence>
<evidence type="ECO:0000256" key="2">
    <source>
        <dbReference type="ARBA" id="ARBA00022448"/>
    </source>
</evidence>
<evidence type="ECO:0000256" key="6">
    <source>
        <dbReference type="ARBA" id="ARBA00022967"/>
    </source>
</evidence>
<dbReference type="InterPro" id="IPR015860">
    <property type="entry name" value="ABC_transpr_TagH-like"/>
</dbReference>
<evidence type="ECO:0000259" key="9">
    <source>
        <dbReference type="PROSITE" id="PS50893"/>
    </source>
</evidence>
<dbReference type="InterPro" id="IPR050683">
    <property type="entry name" value="Bact_Polysacc_Export_ATP-bd"/>
</dbReference>
<dbReference type="STRING" id="154621.RV11_GL000353"/>
<gene>
    <name evidence="11" type="ORF">UC3_00555</name>
</gene>
<dbReference type="Proteomes" id="UP000013785">
    <property type="component" value="Unassembled WGS sequence"/>
</dbReference>
<evidence type="ECO:0000313" key="11">
    <source>
        <dbReference type="EMBL" id="EOL47552.1"/>
    </source>
</evidence>
<sequence length="423" mass="47064">MNTVENKQVKVRSTLVTKEYDLYKKKADKIKALFKFYRKDIPNFWALKGVSFEVHAGESVGIIGINGSGKSTLSNVISGIIPPTSGTMEVNGETSIIAIGAGLKVQLTGIENIRLKALMSGMTNKEIDAKMEEIVSFADLGDFINQPVKSYSSGMKSRLGFAIAVHNNPDILIIDEALSVGDDTFYQKCVDKIMEFKEQGKTIFFVSHALGQVEKLCDKTMWMHYGDLRMYGPTDIVMKEYRAFIERFKKLSKKDQKEYQEEKKDAQKEFTLEQLSNSCLSDGELEKQDLSDSEIQSNLKRTPLGEKMSLVTSIILVLSVISLFFLTVVSFSGRSLTYALVNPVTTFKQAGNGGEAARERLAKQKLAAQVIHVGSKYKASKGESLVDIAQKHDVSLEKLAKLNKLSEDTVLTEDKVIKIPLNK</sequence>
<evidence type="ECO:0000256" key="8">
    <source>
        <dbReference type="SAM" id="Phobius"/>
    </source>
</evidence>
<dbReference type="GO" id="GO:0016887">
    <property type="term" value="F:ATP hydrolysis activity"/>
    <property type="evidence" value="ECO:0007669"/>
    <property type="project" value="InterPro"/>
</dbReference>
<feature type="domain" description="ABC transporter" evidence="9">
    <location>
        <begin position="28"/>
        <end position="250"/>
    </location>
</feature>
<dbReference type="PATRIC" id="fig|1158610.3.peg.527"/>
<protein>
    <submittedName>
        <fullName evidence="11">Uncharacterized protein</fullName>
    </submittedName>
</protein>
<evidence type="ECO:0000313" key="12">
    <source>
        <dbReference type="Proteomes" id="UP000013785"/>
    </source>
</evidence>
<evidence type="ECO:0000259" key="10">
    <source>
        <dbReference type="PROSITE" id="PS51782"/>
    </source>
</evidence>
<evidence type="ECO:0000256" key="7">
    <source>
        <dbReference type="ARBA" id="ARBA00023136"/>
    </source>
</evidence>
<evidence type="ECO:0000256" key="3">
    <source>
        <dbReference type="ARBA" id="ARBA00022475"/>
    </source>
</evidence>
<dbReference type="PANTHER" id="PTHR46743:SF2">
    <property type="entry name" value="TEICHOIC ACIDS EXPORT ATP-BINDING PROTEIN TAGH"/>
    <property type="match status" value="1"/>
</dbReference>
<dbReference type="GO" id="GO:0016020">
    <property type="term" value="C:membrane"/>
    <property type="evidence" value="ECO:0007669"/>
    <property type="project" value="InterPro"/>
</dbReference>
<dbReference type="OrthoDB" id="9778870at2"/>
<dbReference type="PROSITE" id="PS50893">
    <property type="entry name" value="ABC_TRANSPORTER_2"/>
    <property type="match status" value="1"/>
</dbReference>
<keyword evidence="4" id="KW-0547">Nucleotide-binding</keyword>
<dbReference type="PROSITE" id="PS00211">
    <property type="entry name" value="ABC_TRANSPORTER_1"/>
    <property type="match status" value="1"/>
</dbReference>
<dbReference type="GO" id="GO:0005524">
    <property type="term" value="F:ATP binding"/>
    <property type="evidence" value="ECO:0007669"/>
    <property type="project" value="UniProtKB-KW"/>
</dbReference>
<dbReference type="AlphaFoldDB" id="R3WJE4"/>
<dbReference type="InterPro" id="IPR003593">
    <property type="entry name" value="AAA+_ATPase"/>
</dbReference>
<dbReference type="SUPFAM" id="SSF52540">
    <property type="entry name" value="P-loop containing nucleoside triphosphate hydrolases"/>
    <property type="match status" value="1"/>
</dbReference>
<dbReference type="SUPFAM" id="SSF54106">
    <property type="entry name" value="LysM domain"/>
    <property type="match status" value="1"/>
</dbReference>
<reference evidence="11 12" key="1">
    <citation type="submission" date="2013-02" db="EMBL/GenBank/DDBJ databases">
        <title>The Genome Sequence of Enterococcus phoeniculicola BAA-412.</title>
        <authorList>
            <consortium name="The Broad Institute Genome Sequencing Platform"/>
            <consortium name="The Broad Institute Genome Sequencing Center for Infectious Disease"/>
            <person name="Earl A.M."/>
            <person name="Gilmore M.S."/>
            <person name="Lebreton F."/>
            <person name="Walker B."/>
            <person name="Young S.K."/>
            <person name="Zeng Q."/>
            <person name="Gargeya S."/>
            <person name="Fitzgerald M."/>
            <person name="Haas B."/>
            <person name="Abouelleil A."/>
            <person name="Alvarado L."/>
            <person name="Arachchi H.M."/>
            <person name="Berlin A.M."/>
            <person name="Chapman S.B."/>
            <person name="Dewar J."/>
            <person name="Goldberg J."/>
            <person name="Griggs A."/>
            <person name="Gujja S."/>
            <person name="Hansen M."/>
            <person name="Howarth C."/>
            <person name="Imamovic A."/>
            <person name="Larimer J."/>
            <person name="McCowan C."/>
            <person name="Murphy C."/>
            <person name="Neiman D."/>
            <person name="Pearson M."/>
            <person name="Priest M."/>
            <person name="Roberts A."/>
            <person name="Saif S."/>
            <person name="Shea T."/>
            <person name="Sisk P."/>
            <person name="Sykes S."/>
            <person name="Wortman J."/>
            <person name="Nusbaum C."/>
            <person name="Birren B."/>
        </authorList>
    </citation>
    <scope>NUCLEOTIDE SEQUENCE [LARGE SCALE GENOMIC DNA]</scope>
    <source>
        <strain evidence="11 12">ATCC BAA-412</strain>
    </source>
</reference>
<dbReference type="FunFam" id="3.40.50.300:FF:003010">
    <property type="entry name" value="Teichoic acids export ATP-binding protein TagH"/>
    <property type="match status" value="1"/>
</dbReference>
<dbReference type="SMART" id="SM00257">
    <property type="entry name" value="LysM"/>
    <property type="match status" value="1"/>
</dbReference>
<feature type="transmembrane region" description="Helical" evidence="8">
    <location>
        <begin position="310"/>
        <end position="331"/>
    </location>
</feature>
<dbReference type="SMART" id="SM00382">
    <property type="entry name" value="AAA"/>
    <property type="match status" value="1"/>
</dbReference>
<dbReference type="InterPro" id="IPR017871">
    <property type="entry name" value="ABC_transporter-like_CS"/>
</dbReference>
<dbReference type="Pfam" id="PF00005">
    <property type="entry name" value="ABC_tran"/>
    <property type="match status" value="1"/>
</dbReference>
<accession>R3WJE4</accession>
<dbReference type="eggNOG" id="COG1134">
    <property type="taxonomic scope" value="Bacteria"/>
</dbReference>
<dbReference type="Gene3D" id="3.40.50.300">
    <property type="entry name" value="P-loop containing nucleotide triphosphate hydrolases"/>
    <property type="match status" value="1"/>
</dbReference>
<feature type="domain" description="LysM" evidence="10">
    <location>
        <begin position="375"/>
        <end position="419"/>
    </location>
</feature>
<evidence type="ECO:0000256" key="4">
    <source>
        <dbReference type="ARBA" id="ARBA00022741"/>
    </source>
</evidence>
<dbReference type="InterPro" id="IPR036779">
    <property type="entry name" value="LysM_dom_sf"/>
</dbReference>
<comment type="similarity">
    <text evidence="1">Belongs to the ABC transporter superfamily.</text>
</comment>
<keyword evidence="7 8" id="KW-0472">Membrane</keyword>
<keyword evidence="6" id="KW-1278">Translocase</keyword>
<dbReference type="CDD" id="cd03220">
    <property type="entry name" value="ABC_KpsT_Wzt"/>
    <property type="match status" value="1"/>
</dbReference>
<dbReference type="InterPro" id="IPR018392">
    <property type="entry name" value="LysM"/>
</dbReference>
<organism evidence="11 12">
    <name type="scientific">Enterococcus phoeniculicola ATCC BAA-412</name>
    <dbReference type="NCBI Taxonomy" id="1158610"/>
    <lineage>
        <taxon>Bacteria</taxon>
        <taxon>Bacillati</taxon>
        <taxon>Bacillota</taxon>
        <taxon>Bacilli</taxon>
        <taxon>Lactobacillales</taxon>
        <taxon>Enterococcaceae</taxon>
        <taxon>Enterococcus</taxon>
    </lineage>
</organism>
<dbReference type="PROSITE" id="PS51782">
    <property type="entry name" value="LYSM"/>
    <property type="match status" value="1"/>
</dbReference>
<keyword evidence="2" id="KW-0813">Transport</keyword>
<keyword evidence="8" id="KW-0812">Transmembrane</keyword>
<keyword evidence="8" id="KW-1133">Transmembrane helix</keyword>
<proteinExistence type="inferred from homology"/>